<organism evidence="3 4">
    <name type="scientific">Sulfuriferula nivalis</name>
    <dbReference type="NCBI Taxonomy" id="2675298"/>
    <lineage>
        <taxon>Bacteria</taxon>
        <taxon>Pseudomonadati</taxon>
        <taxon>Pseudomonadota</taxon>
        <taxon>Betaproteobacteria</taxon>
        <taxon>Nitrosomonadales</taxon>
        <taxon>Sulfuricellaceae</taxon>
        <taxon>Sulfuriferula</taxon>
    </lineage>
</organism>
<feature type="signal peptide" evidence="2">
    <location>
        <begin position="1"/>
        <end position="19"/>
    </location>
</feature>
<evidence type="ECO:0000256" key="2">
    <source>
        <dbReference type="SAM" id="SignalP"/>
    </source>
</evidence>
<gene>
    <name evidence="3" type="ORF">SFSGTM_24070</name>
</gene>
<feature type="compositionally biased region" description="Basic and acidic residues" evidence="1">
    <location>
        <begin position="59"/>
        <end position="70"/>
    </location>
</feature>
<reference evidence="4" key="1">
    <citation type="submission" date="2019-11" db="EMBL/GenBank/DDBJ databases">
        <title>Isolation and characterization of a novel species in the genus Sulfuriferula.</title>
        <authorList>
            <person name="Mochizuki J."/>
            <person name="Kojima H."/>
            <person name="Fukui M."/>
        </authorList>
    </citation>
    <scope>NUCLEOTIDE SEQUENCE [LARGE SCALE GENOMIC DNA]</scope>
    <source>
        <strain evidence="4">SGTM</strain>
    </source>
</reference>
<dbReference type="PROSITE" id="PS51257">
    <property type="entry name" value="PROKAR_LIPOPROTEIN"/>
    <property type="match status" value="1"/>
</dbReference>
<feature type="chain" id="PRO_5033018871" description="Lipoprotein" evidence="2">
    <location>
        <begin position="20"/>
        <end position="70"/>
    </location>
</feature>
<accession>A0A809RIF8</accession>
<evidence type="ECO:0008006" key="5">
    <source>
        <dbReference type="Google" id="ProtNLM"/>
    </source>
</evidence>
<dbReference type="AlphaFoldDB" id="A0A809RIF8"/>
<evidence type="ECO:0000313" key="4">
    <source>
        <dbReference type="Proteomes" id="UP000463939"/>
    </source>
</evidence>
<dbReference type="RefSeq" id="WP_162085430.1">
    <property type="nucleotide sequence ID" value="NZ_AP021881.1"/>
</dbReference>
<keyword evidence="4" id="KW-1185">Reference proteome</keyword>
<dbReference type="KEGG" id="sniv:SFSGTM_24070"/>
<sequence>MLMRSIVLLLVFFIAGCNSPDIPKPVPKTANNDRLFDTQRQALDQAKQVSQQMDQQAEAQRKAIEQQTHE</sequence>
<feature type="compositionally biased region" description="Polar residues" evidence="1">
    <location>
        <begin position="44"/>
        <end position="58"/>
    </location>
</feature>
<feature type="region of interest" description="Disordered" evidence="1">
    <location>
        <begin position="44"/>
        <end position="70"/>
    </location>
</feature>
<dbReference type="EMBL" id="AP021881">
    <property type="protein sequence ID" value="BBP01699.1"/>
    <property type="molecule type" value="Genomic_DNA"/>
</dbReference>
<name>A0A809RIF8_9PROT</name>
<protein>
    <recommendedName>
        <fullName evidence="5">Lipoprotein</fullName>
    </recommendedName>
</protein>
<evidence type="ECO:0000256" key="1">
    <source>
        <dbReference type="SAM" id="MobiDB-lite"/>
    </source>
</evidence>
<keyword evidence="2" id="KW-0732">Signal</keyword>
<proteinExistence type="predicted"/>
<evidence type="ECO:0000313" key="3">
    <source>
        <dbReference type="EMBL" id="BBP01699.1"/>
    </source>
</evidence>
<dbReference type="Proteomes" id="UP000463939">
    <property type="component" value="Chromosome"/>
</dbReference>